<feature type="chain" id="PRO_5002964501" description="Periplasmic heavy metal sensor" evidence="1">
    <location>
        <begin position="31"/>
        <end position="165"/>
    </location>
</feature>
<evidence type="ECO:0000313" key="3">
    <source>
        <dbReference type="Proteomes" id="UP000009374"/>
    </source>
</evidence>
<dbReference type="EMBL" id="GG693875">
    <property type="protein sequence ID" value="EES52584.1"/>
    <property type="molecule type" value="Genomic_DNA"/>
</dbReference>
<protein>
    <recommendedName>
        <fullName evidence="4">Periplasmic heavy metal sensor</fullName>
    </recommendedName>
</protein>
<evidence type="ECO:0000256" key="1">
    <source>
        <dbReference type="SAM" id="SignalP"/>
    </source>
</evidence>
<sequence>MSKSRFAALASSLILATGLMISSSPTPALAHGMHHRMMKRMIMHGGPIPFYLMNQDRLGLSPDQVKSLLDLKTSFEKKAIMERASIHVLKIDIMSLMRERKIDTAKADRDLDRIAEKKKSLMKAFVDVVAQAHTILTPKQFAESKKLWRQMILVHHEMGHGPIRH</sequence>
<reference evidence="2 3" key="1">
    <citation type="journal article" date="2009" name="Appl. Environ. Microbiol.">
        <title>Community genomic and proteomic analyses of chemoautotrophic iron-oxidizing "Leptospirillum rubarum" (Group II) and "Leptospirillum ferrodiazotrophum" (Group III) bacteria in acid mine drainage biofilms.</title>
        <authorList>
            <person name="Goltsman D.S."/>
            <person name="Denef V.J."/>
            <person name="Singer S.W."/>
            <person name="VerBerkmoes N.C."/>
            <person name="Lefsrud M."/>
            <person name="Mueller R.S."/>
            <person name="Dick G.J."/>
            <person name="Sun C.L."/>
            <person name="Wheeler K.E."/>
            <person name="Zemla A."/>
            <person name="Baker B.J."/>
            <person name="Hauser L."/>
            <person name="Land M."/>
            <person name="Shah M.B."/>
            <person name="Thelen M.P."/>
            <person name="Hettich R.L."/>
            <person name="Banfield J.F."/>
        </authorList>
    </citation>
    <scope>NUCLEOTIDE SEQUENCE [LARGE SCALE GENOMIC DNA]</scope>
</reference>
<dbReference type="Gene3D" id="1.20.120.1490">
    <property type="match status" value="1"/>
</dbReference>
<gene>
    <name evidence="2" type="ORF">UBAL3_93200086</name>
</gene>
<organism evidence="2 3">
    <name type="scientific">Leptospirillum ferrodiazotrophum</name>
    <dbReference type="NCBI Taxonomy" id="412449"/>
    <lineage>
        <taxon>Bacteria</taxon>
        <taxon>Pseudomonadati</taxon>
        <taxon>Nitrospirota</taxon>
        <taxon>Nitrospiria</taxon>
        <taxon>Nitrospirales</taxon>
        <taxon>Nitrospiraceae</taxon>
        <taxon>Leptospirillum</taxon>
    </lineage>
</organism>
<evidence type="ECO:0008006" key="4">
    <source>
        <dbReference type="Google" id="ProtNLM"/>
    </source>
</evidence>
<dbReference type="Proteomes" id="UP000009374">
    <property type="component" value="Unassembled WGS sequence"/>
</dbReference>
<proteinExistence type="predicted"/>
<feature type="signal peptide" evidence="1">
    <location>
        <begin position="1"/>
        <end position="30"/>
    </location>
</feature>
<keyword evidence="1" id="KW-0732">Signal</keyword>
<accession>C6HXX2</accession>
<evidence type="ECO:0000313" key="2">
    <source>
        <dbReference type="EMBL" id="EES52584.1"/>
    </source>
</evidence>
<dbReference type="AlphaFoldDB" id="C6HXX2"/>
<dbReference type="Pfam" id="PF13801">
    <property type="entry name" value="Metal_resist"/>
    <property type="match status" value="1"/>
</dbReference>
<keyword evidence="3" id="KW-1185">Reference proteome</keyword>
<dbReference type="InterPro" id="IPR025961">
    <property type="entry name" value="Metal_resist"/>
</dbReference>
<name>C6HXX2_9BACT</name>